<keyword evidence="1" id="KW-1185">Reference proteome</keyword>
<proteinExistence type="predicted"/>
<dbReference type="Proteomes" id="UP000694888">
    <property type="component" value="Unplaced"/>
</dbReference>
<reference evidence="2" key="1">
    <citation type="submission" date="2025-08" db="UniProtKB">
        <authorList>
            <consortium name="RefSeq"/>
        </authorList>
    </citation>
    <scope>IDENTIFICATION</scope>
</reference>
<evidence type="ECO:0000313" key="2">
    <source>
        <dbReference type="RefSeq" id="XP_012946524.1"/>
    </source>
</evidence>
<sequence>MTPGFLASTETTDAQPGCVFFSTDPGEGGLQPLCDSRLGVNTRFVDQEDICVQYLYCESCLRNSDTPHSDTLDTRAQVAAGARVQLAAGTGARFSKGQMWLFASQVKVLPDEQD</sequence>
<gene>
    <name evidence="2" type="primary">LOC106014051</name>
</gene>
<name>A0ABM1AF84_APLCA</name>
<dbReference type="GeneID" id="106014051"/>
<evidence type="ECO:0000313" key="1">
    <source>
        <dbReference type="Proteomes" id="UP000694888"/>
    </source>
</evidence>
<accession>A0ABM1AF84</accession>
<dbReference type="RefSeq" id="XP_012946524.1">
    <property type="nucleotide sequence ID" value="XM_013091070.1"/>
</dbReference>
<protein>
    <submittedName>
        <fullName evidence="2">Uncharacterized protein LOC106014051</fullName>
    </submittedName>
</protein>
<organism evidence="1 2">
    <name type="scientific">Aplysia californica</name>
    <name type="common">California sea hare</name>
    <dbReference type="NCBI Taxonomy" id="6500"/>
    <lineage>
        <taxon>Eukaryota</taxon>
        <taxon>Metazoa</taxon>
        <taxon>Spiralia</taxon>
        <taxon>Lophotrochozoa</taxon>
        <taxon>Mollusca</taxon>
        <taxon>Gastropoda</taxon>
        <taxon>Heterobranchia</taxon>
        <taxon>Euthyneura</taxon>
        <taxon>Tectipleura</taxon>
        <taxon>Aplysiida</taxon>
        <taxon>Aplysioidea</taxon>
        <taxon>Aplysiidae</taxon>
        <taxon>Aplysia</taxon>
    </lineage>
</organism>